<dbReference type="InterPro" id="IPR024548">
    <property type="entry name" value="Cu2_monoox_C"/>
</dbReference>
<proteinExistence type="predicted"/>
<dbReference type="InterPro" id="IPR000945">
    <property type="entry name" value="DBH-like"/>
</dbReference>
<organism evidence="4">
    <name type="scientific">freshwater metagenome</name>
    <dbReference type="NCBI Taxonomy" id="449393"/>
    <lineage>
        <taxon>unclassified sequences</taxon>
        <taxon>metagenomes</taxon>
        <taxon>ecological metagenomes</taxon>
    </lineage>
</organism>
<dbReference type="GO" id="GO:0005507">
    <property type="term" value="F:copper ion binding"/>
    <property type="evidence" value="ECO:0007669"/>
    <property type="project" value="InterPro"/>
</dbReference>
<evidence type="ECO:0000313" key="4">
    <source>
        <dbReference type="EMBL" id="CAB5049598.1"/>
    </source>
</evidence>
<dbReference type="Gene3D" id="2.60.120.230">
    <property type="match status" value="1"/>
</dbReference>
<dbReference type="InterPro" id="IPR008977">
    <property type="entry name" value="PHM/PNGase_F_dom_sf"/>
</dbReference>
<dbReference type="InterPro" id="IPR014784">
    <property type="entry name" value="Cu2_ascorb_mOase-like_C"/>
</dbReference>
<dbReference type="GO" id="GO:0004500">
    <property type="term" value="F:dopamine beta-monooxygenase activity"/>
    <property type="evidence" value="ECO:0007669"/>
    <property type="project" value="InterPro"/>
</dbReference>
<evidence type="ECO:0000259" key="3">
    <source>
        <dbReference type="Pfam" id="PF03712"/>
    </source>
</evidence>
<protein>
    <submittedName>
        <fullName evidence="4">Unannotated protein</fullName>
    </submittedName>
</protein>
<dbReference type="SUPFAM" id="SSF49742">
    <property type="entry name" value="PHM/PNGase F"/>
    <property type="match status" value="2"/>
</dbReference>
<dbReference type="AlphaFoldDB" id="A0A6J7TB60"/>
<dbReference type="InterPro" id="IPR036939">
    <property type="entry name" value="Cu2_ascorb_mOase_N_sf"/>
</dbReference>
<dbReference type="PANTHER" id="PTHR10157:SF23">
    <property type="entry name" value="MOXD1 HOMOLOG 1"/>
    <property type="match status" value="1"/>
</dbReference>
<feature type="region of interest" description="Disordered" evidence="2">
    <location>
        <begin position="67"/>
        <end position="86"/>
    </location>
</feature>
<dbReference type="PANTHER" id="PTHR10157">
    <property type="entry name" value="DOPAMINE BETA HYDROXYLASE RELATED"/>
    <property type="match status" value="1"/>
</dbReference>
<feature type="domain" description="Copper type II ascorbate-dependent monooxygenase C-terminal" evidence="3">
    <location>
        <begin position="317"/>
        <end position="428"/>
    </location>
</feature>
<evidence type="ECO:0000256" key="1">
    <source>
        <dbReference type="ARBA" id="ARBA00023157"/>
    </source>
</evidence>
<dbReference type="EMBL" id="CAFBQF010000036">
    <property type="protein sequence ID" value="CAB5049598.1"/>
    <property type="molecule type" value="Genomic_DNA"/>
</dbReference>
<gene>
    <name evidence="4" type="ORF">UFOPK4295_00814</name>
</gene>
<reference evidence="4" key="1">
    <citation type="submission" date="2020-05" db="EMBL/GenBank/DDBJ databases">
        <authorList>
            <person name="Chiriac C."/>
            <person name="Salcher M."/>
            <person name="Ghai R."/>
            <person name="Kavagutti S V."/>
        </authorList>
    </citation>
    <scope>NUCLEOTIDE SEQUENCE</scope>
</reference>
<sequence>MKKLLVVISVALASFSLSLTFAQAATVKPGSACKKSGSTYSQSGIKYTCVSVNKKLIWKVLAAAPSHSHPATPETTPTATAPTATTPADTTVVAGGVLNTPDYAPSPPDGGSDDYRCFLLDPKFLSDTFLKAVTIAPNNLEVSHHGILYKVDAANTAATKLVDSQSKEPGWSCFGDTGIPGATAFSPAAPSSWISFWAPGGDFKEYPANTGMKIKAGDQFILQSHFHVRSGAQKSASMKVTLSLAPTGSKTNELKTLLIAAPIELACTSSEKGPLCARDAALADLAKRTSTKASLQENTLLYICGKDPRNPVASNTSECTSTLPSATAIYGATGHMHQLGRTINITYFNKATGASTTLSSRDLWDFDNQKTDWQPKPIQASQGDQIKVTCTYDVSLRSKLPEFRDLSPNYVVWGEGTRDEMCLAIVNYTN</sequence>
<keyword evidence="1" id="KW-1015">Disulfide bond</keyword>
<name>A0A6J7TB60_9ZZZZ</name>
<dbReference type="Pfam" id="PF03712">
    <property type="entry name" value="Cu2_monoox_C"/>
    <property type="match status" value="1"/>
</dbReference>
<accession>A0A6J7TB60</accession>
<dbReference type="Gene3D" id="2.60.120.310">
    <property type="entry name" value="Copper type II, ascorbate-dependent monooxygenase, N-terminal domain"/>
    <property type="match status" value="1"/>
</dbReference>
<evidence type="ECO:0000256" key="2">
    <source>
        <dbReference type="SAM" id="MobiDB-lite"/>
    </source>
</evidence>